<evidence type="ECO:0000313" key="2">
    <source>
        <dbReference type="EMBL" id="KAF3041724.1"/>
    </source>
</evidence>
<evidence type="ECO:0000256" key="1">
    <source>
        <dbReference type="SAM" id="Phobius"/>
    </source>
</evidence>
<protein>
    <submittedName>
        <fullName evidence="2">Uncharacterized protein</fullName>
    </submittedName>
</protein>
<dbReference type="AlphaFoldDB" id="A0A9P4WTU2"/>
<feature type="transmembrane region" description="Helical" evidence="1">
    <location>
        <begin position="21"/>
        <end position="44"/>
    </location>
</feature>
<accession>A0A9P4WTU2</accession>
<proteinExistence type="predicted"/>
<keyword evidence="3" id="KW-1185">Reference proteome</keyword>
<reference evidence="2" key="1">
    <citation type="submission" date="2019-04" db="EMBL/GenBank/DDBJ databases">
        <title>Sequencing of skin fungus with MAO and IRED activity.</title>
        <authorList>
            <person name="Marsaioli A.J."/>
            <person name="Bonatto J.M.C."/>
            <person name="Reis Junior O."/>
        </authorList>
    </citation>
    <scope>NUCLEOTIDE SEQUENCE</scope>
    <source>
        <strain evidence="2">28M1</strain>
    </source>
</reference>
<gene>
    <name evidence="2" type="ORF">E8E12_007449</name>
</gene>
<dbReference type="EMBL" id="SWKV01000019">
    <property type="protein sequence ID" value="KAF3041724.1"/>
    <property type="molecule type" value="Genomic_DNA"/>
</dbReference>
<feature type="transmembrane region" description="Helical" evidence="1">
    <location>
        <begin position="64"/>
        <end position="82"/>
    </location>
</feature>
<name>A0A9P4WTU2_9PLEO</name>
<organism evidence="2 3">
    <name type="scientific">Didymella heteroderae</name>
    <dbReference type="NCBI Taxonomy" id="1769908"/>
    <lineage>
        <taxon>Eukaryota</taxon>
        <taxon>Fungi</taxon>
        <taxon>Dikarya</taxon>
        <taxon>Ascomycota</taxon>
        <taxon>Pezizomycotina</taxon>
        <taxon>Dothideomycetes</taxon>
        <taxon>Pleosporomycetidae</taxon>
        <taxon>Pleosporales</taxon>
        <taxon>Pleosporineae</taxon>
        <taxon>Didymellaceae</taxon>
        <taxon>Didymella</taxon>
    </lineage>
</organism>
<dbReference type="Proteomes" id="UP000758155">
    <property type="component" value="Unassembled WGS sequence"/>
</dbReference>
<keyword evidence="1" id="KW-1133">Transmembrane helix</keyword>
<keyword evidence="1" id="KW-0812">Transmembrane</keyword>
<evidence type="ECO:0000313" key="3">
    <source>
        <dbReference type="Proteomes" id="UP000758155"/>
    </source>
</evidence>
<keyword evidence="1" id="KW-0472">Membrane</keyword>
<comment type="caution">
    <text evidence="2">The sequence shown here is derived from an EMBL/GenBank/DDBJ whole genome shotgun (WGS) entry which is preliminary data.</text>
</comment>
<sequence>MLPERATRRTFKDNPLAQSQPFLYIILPSLLCIAAGWLIMYSTYRRNSNIDNKSKDVWMRVFEINIGFVLAMVGFYGLWLWIQTWEEESKAAVAGEVDHDEKKEDMAMQGEKQRARALSYYGALTE</sequence>